<dbReference type="Gene3D" id="1.10.340.70">
    <property type="match status" value="1"/>
</dbReference>
<protein>
    <recommendedName>
        <fullName evidence="1">Integrase zinc-binding domain-containing protein</fullName>
    </recommendedName>
</protein>
<dbReference type="FunFam" id="1.10.340.70:FF:000001">
    <property type="entry name" value="Retrovirus-related Pol polyprotein from transposon gypsy-like Protein"/>
    <property type="match status" value="1"/>
</dbReference>
<dbReference type="AlphaFoldDB" id="A0A9Q3HDJ2"/>
<organism evidence="2 3">
    <name type="scientific">Austropuccinia psidii MF-1</name>
    <dbReference type="NCBI Taxonomy" id="1389203"/>
    <lineage>
        <taxon>Eukaryota</taxon>
        <taxon>Fungi</taxon>
        <taxon>Dikarya</taxon>
        <taxon>Basidiomycota</taxon>
        <taxon>Pucciniomycotina</taxon>
        <taxon>Pucciniomycetes</taxon>
        <taxon>Pucciniales</taxon>
        <taxon>Sphaerophragmiaceae</taxon>
        <taxon>Austropuccinia</taxon>
    </lineage>
</organism>
<gene>
    <name evidence="2" type="ORF">O181_040606</name>
</gene>
<proteinExistence type="predicted"/>
<evidence type="ECO:0000313" key="3">
    <source>
        <dbReference type="Proteomes" id="UP000765509"/>
    </source>
</evidence>
<name>A0A9Q3HDJ2_9BASI</name>
<comment type="caution">
    <text evidence="2">The sequence shown here is derived from an EMBL/GenBank/DDBJ whole genome shotgun (WGS) entry which is preliminary data.</text>
</comment>
<dbReference type="Pfam" id="PF17921">
    <property type="entry name" value="Integrase_H2C2"/>
    <property type="match status" value="1"/>
</dbReference>
<sequence>MLKSFLNMKAPNRHMLRWKIAIQGYRGNMNIVHKGGNINKNADGLRRWPLPNTIDNPVYIPEEASPHIPIEGISVTDVNTTFFEEVRSSYTQDRNCSILFQVATKYCKDKYLIHSLDEIWKKPYYEGRFHLLDGTAYHRAKHKFVINVVDRSLISLVLKEFHDSPFSGHLSEDRTREKIKTCIWWPMWQKDVAQYCKTCDKCQKSNKSTGKRLGNMIKIQEPSRPWEIFHMHWVAGLPPGGDRSYNAFLVIVDRFS</sequence>
<reference evidence="2" key="1">
    <citation type="submission" date="2021-03" db="EMBL/GenBank/DDBJ databases">
        <title>Draft genome sequence of rust myrtle Austropuccinia psidii MF-1, a brazilian biotype.</title>
        <authorList>
            <person name="Quecine M.C."/>
            <person name="Pachon D.M.R."/>
            <person name="Bonatelli M.L."/>
            <person name="Correr F.H."/>
            <person name="Franceschini L.M."/>
            <person name="Leite T.F."/>
            <person name="Margarido G.R.A."/>
            <person name="Almeida C.A."/>
            <person name="Ferrarezi J.A."/>
            <person name="Labate C.A."/>
        </authorList>
    </citation>
    <scope>NUCLEOTIDE SEQUENCE</scope>
    <source>
        <strain evidence="2">MF-1</strain>
    </source>
</reference>
<dbReference type="Proteomes" id="UP000765509">
    <property type="component" value="Unassembled WGS sequence"/>
</dbReference>
<dbReference type="PANTHER" id="PTHR37984">
    <property type="entry name" value="PROTEIN CBG26694"/>
    <property type="match status" value="1"/>
</dbReference>
<dbReference type="InterPro" id="IPR041588">
    <property type="entry name" value="Integrase_H2C2"/>
</dbReference>
<evidence type="ECO:0000259" key="1">
    <source>
        <dbReference type="Pfam" id="PF17921"/>
    </source>
</evidence>
<feature type="domain" description="Integrase zinc-binding" evidence="1">
    <location>
        <begin position="149"/>
        <end position="207"/>
    </location>
</feature>
<dbReference type="InterPro" id="IPR050951">
    <property type="entry name" value="Retrovirus_Pol_polyprotein"/>
</dbReference>
<accession>A0A9Q3HDJ2</accession>
<evidence type="ECO:0000313" key="2">
    <source>
        <dbReference type="EMBL" id="MBW0500891.1"/>
    </source>
</evidence>
<dbReference type="PANTHER" id="PTHR37984:SF5">
    <property type="entry name" value="PROTEIN NYNRIN-LIKE"/>
    <property type="match status" value="1"/>
</dbReference>
<keyword evidence="3" id="KW-1185">Reference proteome</keyword>
<dbReference type="EMBL" id="AVOT02016044">
    <property type="protein sequence ID" value="MBW0500891.1"/>
    <property type="molecule type" value="Genomic_DNA"/>
</dbReference>